<dbReference type="InterPro" id="IPR047149">
    <property type="entry name" value="KIF11-like"/>
</dbReference>
<keyword evidence="6" id="KW-1133">Transmembrane helix</keyword>
<evidence type="ECO:0008006" key="9">
    <source>
        <dbReference type="Google" id="ProtNLM"/>
    </source>
</evidence>
<dbReference type="EMBL" id="MIJZ01000001">
    <property type="protein sequence ID" value="OEG14075.1"/>
    <property type="molecule type" value="Genomic_DNA"/>
</dbReference>
<name>A0A1E5GN96_9ENTE</name>
<accession>A0A1E5GN96</accession>
<gene>
    <name evidence="7" type="ORF">BCR21_03535</name>
</gene>
<keyword evidence="6" id="KW-0472">Membrane</keyword>
<evidence type="ECO:0000256" key="6">
    <source>
        <dbReference type="SAM" id="Phobius"/>
    </source>
</evidence>
<reference evidence="8" key="1">
    <citation type="submission" date="2016-09" db="EMBL/GenBank/DDBJ databases">
        <authorList>
            <person name="Gulvik C.A."/>
        </authorList>
    </citation>
    <scope>NUCLEOTIDE SEQUENCE [LARGE SCALE GENOMIC DNA]</scope>
    <source>
        <strain evidence="8">DSM 23328</strain>
    </source>
</reference>
<comment type="subcellular location">
    <subcellularLocation>
        <location evidence="1">Cytoplasm</location>
        <location evidence="1">Cytoskeleton</location>
    </subcellularLocation>
</comment>
<comment type="caution">
    <text evidence="7">The sequence shown here is derived from an EMBL/GenBank/DDBJ whole genome shotgun (WGS) entry which is preliminary data.</text>
</comment>
<keyword evidence="2" id="KW-0963">Cytoplasm</keyword>
<evidence type="ECO:0000313" key="7">
    <source>
        <dbReference type="EMBL" id="OEG14075.1"/>
    </source>
</evidence>
<dbReference type="AlphaFoldDB" id="A0A1E5GN96"/>
<evidence type="ECO:0000256" key="5">
    <source>
        <dbReference type="SAM" id="Coils"/>
    </source>
</evidence>
<proteinExistence type="predicted"/>
<keyword evidence="6" id="KW-0812">Transmembrane</keyword>
<feature type="transmembrane region" description="Helical" evidence="6">
    <location>
        <begin position="268"/>
        <end position="290"/>
    </location>
</feature>
<feature type="coiled-coil region" evidence="5">
    <location>
        <begin position="588"/>
        <end position="638"/>
    </location>
</feature>
<keyword evidence="3" id="KW-0505">Motor protein</keyword>
<feature type="transmembrane region" description="Helical" evidence="6">
    <location>
        <begin position="239"/>
        <end position="262"/>
    </location>
</feature>
<evidence type="ECO:0000256" key="3">
    <source>
        <dbReference type="ARBA" id="ARBA00023175"/>
    </source>
</evidence>
<keyword evidence="5" id="KW-0175">Coiled coil</keyword>
<feature type="transmembrane region" description="Helical" evidence="6">
    <location>
        <begin position="297"/>
        <end position="316"/>
    </location>
</feature>
<dbReference type="Proteomes" id="UP000094068">
    <property type="component" value="Unassembled WGS sequence"/>
</dbReference>
<evidence type="ECO:0000313" key="8">
    <source>
        <dbReference type="Proteomes" id="UP000094068"/>
    </source>
</evidence>
<keyword evidence="4" id="KW-0206">Cytoskeleton</keyword>
<sequence length="1007" mass="106078">MGKKNETKSSIQQTSDFLKEFSKIAQSASQVSIQLGNDLGTVAGSMDLLSVSSGLVSSILAEYEKYGQTFVKVKNDLVKLNNTLGGEFINNITSTGNMVSEFFSTIDSNVTTAMSNFQSAVEESGGVVPLFQGKISGMVTSTTELLGSMSSFVSSSMSTLGASITEAGGVVPFFQSTLGNMATNVIGSMKNLGQSASIGMNGFKLSIANAGGIVPFFQTQIASMASGAIGSIQTIGAFLLANPIGIGLALIIAAVVAMSVAWKSNFNNIQGFVSSAFGVIKGSITSLAPVFNQLMSVLKPVGAFLIETLVVAAAAVVDAFRFLVVSVMSVVNGFMTLLTLGKSVWKLLTGDFKGADEEFSKVKDSISGIVDDFKNLGENSAVKGVLTESTKELGKEAAITGEQVKEMGESYKTSLDEAGNRIDSLKSKYSEVGQAAITAFSGEGMEQSTARFEAAEQIMGRHAESMKSMKEKVGEELAKADELTGEKQIAAQSNAYSMMITQASVGSSEMLTIANANKEMLLNNKTLEGQELTEEQRKTLQEQNDAVREGLMEQQQLLIEASQKKLELGQQLSETELQATVSATQALYQNRKEQMVTNEEEMASLKQQINETSDEVQKANLNQQLTALSLHNEQAKEQQTQAGTDMLTMLQKNELLKAETVSNGLKGMGEMTGQELANIVSKYGESNNSVNDQMTVLAGILQSRGLEATDSLLTALQSGDLTQVGMQLSQNAIAGISGLPDELFSQGDIGKNKLIEGLKAGELDANDVGALLISSMNKGSASKIGDVQAGSKQISSAATDTLKQKDAQFNAVGGGNTGAYAVGVVQQVGQAENAGRTLGNAASNAAGSVDFNSVGSNMAAGVATGINNGRESAVEAMRQLVSAVNEEAKKKAEIKSPSRLFRDTVGKFIAQGVAVGIEEDTEVAVASARNMVNEIQNAVSDKNANAPTATLKVEHDVQNSMVNQMHEMIETIKNMKVVLESGALVGGIGNQMDGFLGNQAGFAGRYR</sequence>
<protein>
    <recommendedName>
        <fullName evidence="9">Phage tail tape measure protein</fullName>
    </recommendedName>
</protein>
<dbReference type="GO" id="GO:0005856">
    <property type="term" value="C:cytoskeleton"/>
    <property type="evidence" value="ECO:0007669"/>
    <property type="project" value="UniProtKB-SubCell"/>
</dbReference>
<evidence type="ECO:0000256" key="1">
    <source>
        <dbReference type="ARBA" id="ARBA00004245"/>
    </source>
</evidence>
<dbReference type="RefSeq" id="WP_069645123.1">
    <property type="nucleotide sequence ID" value="NZ_MIJZ01000001.1"/>
</dbReference>
<organism evidence="7 8">
    <name type="scientific">Enterococcus ureasiticus</name>
    <dbReference type="NCBI Taxonomy" id="903984"/>
    <lineage>
        <taxon>Bacteria</taxon>
        <taxon>Bacillati</taxon>
        <taxon>Bacillota</taxon>
        <taxon>Bacilli</taxon>
        <taxon>Lactobacillales</taxon>
        <taxon>Enterococcaceae</taxon>
        <taxon>Enterococcus</taxon>
    </lineage>
</organism>
<keyword evidence="8" id="KW-1185">Reference proteome</keyword>
<evidence type="ECO:0000256" key="4">
    <source>
        <dbReference type="ARBA" id="ARBA00023212"/>
    </source>
</evidence>
<dbReference type="PANTHER" id="PTHR47970">
    <property type="entry name" value="KINESIN-LIKE PROTEIN KIF11"/>
    <property type="match status" value="1"/>
</dbReference>
<evidence type="ECO:0000256" key="2">
    <source>
        <dbReference type="ARBA" id="ARBA00022490"/>
    </source>
</evidence>
<dbReference type="OrthoDB" id="2157658at2"/>
<dbReference type="STRING" id="903984.BCR21_03535"/>